<keyword evidence="4" id="KW-1185">Reference proteome</keyword>
<proteinExistence type="predicted"/>
<comment type="caution">
    <text evidence="3">The sequence shown here is derived from an EMBL/GenBank/DDBJ whole genome shotgun (WGS) entry which is preliminary data.</text>
</comment>
<feature type="non-terminal residue" evidence="3">
    <location>
        <position position="122"/>
    </location>
</feature>
<dbReference type="OrthoDB" id="9816340at2"/>
<keyword evidence="1" id="KW-0862">Zinc</keyword>
<sequence>MTLSTEQVLALAPDAASAKAGRGQASAAKWPASGCSERAVWGECQGSGKKPYQVCVELAGPAFRCSCPSRKFPCKHALGLLLRWSAGELVPAGEPDWAGTWLAERAARAERTAVRAAEPGRQ</sequence>
<gene>
    <name evidence="3" type="ORF">FNH05_35540</name>
</gene>
<feature type="domain" description="SWIM-type" evidence="2">
    <location>
        <begin position="52"/>
        <end position="85"/>
    </location>
</feature>
<keyword evidence="1" id="KW-0863">Zinc-finger</keyword>
<name>A0A558A2F4_9PSEU</name>
<reference evidence="3 4" key="1">
    <citation type="submission" date="2019-07" db="EMBL/GenBank/DDBJ databases">
        <authorList>
            <person name="Duangmal K."/>
            <person name="Teo W.F.A."/>
        </authorList>
    </citation>
    <scope>NUCLEOTIDE SEQUENCE [LARGE SCALE GENOMIC DNA]</scope>
    <source>
        <strain evidence="3 4">TBRC 6029</strain>
    </source>
</reference>
<dbReference type="InterPro" id="IPR007527">
    <property type="entry name" value="Znf_SWIM"/>
</dbReference>
<reference evidence="3 4" key="2">
    <citation type="submission" date="2019-08" db="EMBL/GenBank/DDBJ databases">
        <title>Amycolatopsis acidicola sp. nov., isolated from peat swamp forest soil.</title>
        <authorList>
            <person name="Srisuk N."/>
        </authorList>
    </citation>
    <scope>NUCLEOTIDE SEQUENCE [LARGE SCALE GENOMIC DNA]</scope>
    <source>
        <strain evidence="3 4">TBRC 6029</strain>
    </source>
</reference>
<dbReference type="PROSITE" id="PS50966">
    <property type="entry name" value="ZF_SWIM"/>
    <property type="match status" value="1"/>
</dbReference>
<evidence type="ECO:0000313" key="3">
    <source>
        <dbReference type="EMBL" id="TVT18438.1"/>
    </source>
</evidence>
<dbReference type="Pfam" id="PF04434">
    <property type="entry name" value="SWIM"/>
    <property type="match status" value="1"/>
</dbReference>
<protein>
    <submittedName>
        <fullName evidence="3">SWIM zinc finger family protein</fullName>
    </submittedName>
</protein>
<evidence type="ECO:0000313" key="4">
    <source>
        <dbReference type="Proteomes" id="UP000320011"/>
    </source>
</evidence>
<evidence type="ECO:0000259" key="2">
    <source>
        <dbReference type="PROSITE" id="PS50966"/>
    </source>
</evidence>
<dbReference type="RefSeq" id="WP_144593228.1">
    <property type="nucleotide sequence ID" value="NZ_VJWX01000688.1"/>
</dbReference>
<dbReference type="Proteomes" id="UP000320011">
    <property type="component" value="Unassembled WGS sequence"/>
</dbReference>
<keyword evidence="1" id="KW-0479">Metal-binding</keyword>
<dbReference type="AlphaFoldDB" id="A0A558A2F4"/>
<accession>A0A558A2F4</accession>
<dbReference type="EMBL" id="VJWX01000688">
    <property type="protein sequence ID" value="TVT18438.1"/>
    <property type="molecule type" value="Genomic_DNA"/>
</dbReference>
<evidence type="ECO:0000256" key="1">
    <source>
        <dbReference type="PROSITE-ProRule" id="PRU00325"/>
    </source>
</evidence>
<dbReference type="GO" id="GO:0008270">
    <property type="term" value="F:zinc ion binding"/>
    <property type="evidence" value="ECO:0007669"/>
    <property type="project" value="UniProtKB-KW"/>
</dbReference>
<organism evidence="3 4">
    <name type="scientific">Amycolatopsis rhizosphaerae</name>
    <dbReference type="NCBI Taxonomy" id="2053003"/>
    <lineage>
        <taxon>Bacteria</taxon>
        <taxon>Bacillati</taxon>
        <taxon>Actinomycetota</taxon>
        <taxon>Actinomycetes</taxon>
        <taxon>Pseudonocardiales</taxon>
        <taxon>Pseudonocardiaceae</taxon>
        <taxon>Amycolatopsis</taxon>
    </lineage>
</organism>